<dbReference type="Proteomes" id="UP000075883">
    <property type="component" value="Unassembled WGS sequence"/>
</dbReference>
<keyword evidence="1 3" id="KW-0479">Metal-binding</keyword>
<dbReference type="SUPFAM" id="SSF57850">
    <property type="entry name" value="RING/U-box"/>
    <property type="match status" value="1"/>
</dbReference>
<keyword evidence="7" id="KW-1185">Reference proteome</keyword>
<evidence type="ECO:0000256" key="3">
    <source>
        <dbReference type="PROSITE-ProRule" id="PRU00175"/>
    </source>
</evidence>
<dbReference type="InterPro" id="IPR001841">
    <property type="entry name" value="Znf_RING"/>
</dbReference>
<sequence length="198" mass="21488">MHILVLKISVICQSATLKFNRSVIVPESRTCQIVSFRPFCIHPGRYRVRSGPPAGSNTATHTAGAPSNGTARNEDLAAIRKILENETGGALCPSCQMPFDKGKKRKLIDACGHERCYSCMFRNEACPHCQAQKTSGPSHPVHHPATRLPADMDNDFGRIPAQPQVGLGWKCPLQDPCKSTTERTDPVSLASLVAAQSL</sequence>
<evidence type="ECO:0000256" key="2">
    <source>
        <dbReference type="ARBA" id="ARBA00022833"/>
    </source>
</evidence>
<evidence type="ECO:0000313" key="6">
    <source>
        <dbReference type="EnsemblMetazoa" id="ACUA011615-PA"/>
    </source>
</evidence>
<proteinExistence type="predicted"/>
<protein>
    <recommendedName>
        <fullName evidence="5">RING-type domain-containing protein</fullName>
    </recommendedName>
</protein>
<dbReference type="GO" id="GO:0008270">
    <property type="term" value="F:zinc ion binding"/>
    <property type="evidence" value="ECO:0007669"/>
    <property type="project" value="UniProtKB-KW"/>
</dbReference>
<reference evidence="7" key="1">
    <citation type="submission" date="2013-09" db="EMBL/GenBank/DDBJ databases">
        <title>The Genome Sequence of Anopheles culicifacies species A.</title>
        <authorList>
            <consortium name="The Broad Institute Genomics Platform"/>
            <person name="Neafsey D.E."/>
            <person name="Besansky N."/>
            <person name="Howell P."/>
            <person name="Walton C."/>
            <person name="Young S.K."/>
            <person name="Zeng Q."/>
            <person name="Gargeya S."/>
            <person name="Fitzgerald M."/>
            <person name="Haas B."/>
            <person name="Abouelleil A."/>
            <person name="Allen A.W."/>
            <person name="Alvarado L."/>
            <person name="Arachchi H.M."/>
            <person name="Berlin A.M."/>
            <person name="Chapman S.B."/>
            <person name="Gainer-Dewar J."/>
            <person name="Goldberg J."/>
            <person name="Griggs A."/>
            <person name="Gujja S."/>
            <person name="Hansen M."/>
            <person name="Howarth C."/>
            <person name="Imamovic A."/>
            <person name="Ireland A."/>
            <person name="Larimer J."/>
            <person name="McCowan C."/>
            <person name="Murphy C."/>
            <person name="Pearson M."/>
            <person name="Poon T.W."/>
            <person name="Priest M."/>
            <person name="Roberts A."/>
            <person name="Saif S."/>
            <person name="Shea T."/>
            <person name="Sisk P."/>
            <person name="Sykes S."/>
            <person name="Wortman J."/>
            <person name="Nusbaum C."/>
            <person name="Birren B."/>
        </authorList>
    </citation>
    <scope>NUCLEOTIDE SEQUENCE [LARGE SCALE GENOMIC DNA]</scope>
    <source>
        <strain evidence="7">A-37</strain>
    </source>
</reference>
<reference evidence="6" key="2">
    <citation type="submission" date="2020-05" db="UniProtKB">
        <authorList>
            <consortium name="EnsemblMetazoa"/>
        </authorList>
    </citation>
    <scope>IDENTIFICATION</scope>
    <source>
        <strain evidence="6">A-37</strain>
    </source>
</reference>
<accession>A0A182M7T8</accession>
<feature type="region of interest" description="Disordered" evidence="4">
    <location>
        <begin position="51"/>
        <end position="71"/>
    </location>
</feature>
<dbReference type="STRING" id="139723.A0A182M7T8"/>
<organism evidence="6 7">
    <name type="scientific">Anopheles culicifacies</name>
    <dbReference type="NCBI Taxonomy" id="139723"/>
    <lineage>
        <taxon>Eukaryota</taxon>
        <taxon>Metazoa</taxon>
        <taxon>Ecdysozoa</taxon>
        <taxon>Arthropoda</taxon>
        <taxon>Hexapoda</taxon>
        <taxon>Insecta</taxon>
        <taxon>Pterygota</taxon>
        <taxon>Neoptera</taxon>
        <taxon>Endopterygota</taxon>
        <taxon>Diptera</taxon>
        <taxon>Nematocera</taxon>
        <taxon>Culicoidea</taxon>
        <taxon>Culicidae</taxon>
        <taxon>Anophelinae</taxon>
        <taxon>Anopheles</taxon>
        <taxon>culicifacies species complex</taxon>
    </lineage>
</organism>
<evidence type="ECO:0000256" key="4">
    <source>
        <dbReference type="SAM" id="MobiDB-lite"/>
    </source>
</evidence>
<feature type="compositionally biased region" description="Polar residues" evidence="4">
    <location>
        <begin position="55"/>
        <end position="71"/>
    </location>
</feature>
<keyword evidence="1 3" id="KW-0863">Zinc-finger</keyword>
<feature type="domain" description="RING-type" evidence="5">
    <location>
        <begin position="92"/>
        <end position="130"/>
    </location>
</feature>
<name>A0A182M7T8_9DIPT</name>
<evidence type="ECO:0000259" key="5">
    <source>
        <dbReference type="PROSITE" id="PS50089"/>
    </source>
</evidence>
<dbReference type="VEuPathDB" id="VectorBase:ACUA011615"/>
<dbReference type="PROSITE" id="PS50089">
    <property type="entry name" value="ZF_RING_2"/>
    <property type="match status" value="1"/>
</dbReference>
<keyword evidence="2" id="KW-0862">Zinc</keyword>
<evidence type="ECO:0000256" key="1">
    <source>
        <dbReference type="ARBA" id="ARBA00022771"/>
    </source>
</evidence>
<dbReference type="EMBL" id="AXCM01007314">
    <property type="status" value="NOT_ANNOTATED_CDS"/>
    <property type="molecule type" value="Genomic_DNA"/>
</dbReference>
<evidence type="ECO:0000313" key="7">
    <source>
        <dbReference type="Proteomes" id="UP000075883"/>
    </source>
</evidence>
<dbReference type="EnsemblMetazoa" id="ACUA011615-RA">
    <property type="protein sequence ID" value="ACUA011615-PA"/>
    <property type="gene ID" value="ACUA011615"/>
</dbReference>
<dbReference type="AlphaFoldDB" id="A0A182M7T8"/>